<comment type="caution">
    <text evidence="1">The sequence shown here is derived from an EMBL/GenBank/DDBJ whole genome shotgun (WGS) entry which is preliminary data.</text>
</comment>
<evidence type="ECO:0000313" key="1">
    <source>
        <dbReference type="EMBL" id="ECC2886859.1"/>
    </source>
</evidence>
<proteinExistence type="predicted"/>
<accession>A0A3Y9E731</accession>
<dbReference type="EMBL" id="AAIBAZ010000001">
    <property type="protein sequence ID" value="ECC2886859.1"/>
    <property type="molecule type" value="Genomic_DNA"/>
</dbReference>
<reference evidence="1" key="1">
    <citation type="submission" date="2018-07" db="EMBL/GenBank/DDBJ databases">
        <authorList>
            <consortium name="GenomeTrakr network: Whole genome sequencing for foodborne pathogen traceback"/>
        </authorList>
    </citation>
    <scope>NUCLEOTIDE SEQUENCE</scope>
    <source>
        <strain evidence="1">WAPHL_SAL-A00449</strain>
    </source>
</reference>
<sequence>MQTYKNPICNYCNHLISKIFHIKYYSASINRENLQRLKKKLFLLSICWLKLHVYTPNNSSCLKAARE</sequence>
<organism evidence="1">
    <name type="scientific">Salmonella enterica I</name>
    <dbReference type="NCBI Taxonomy" id="59201"/>
    <lineage>
        <taxon>Bacteria</taxon>
        <taxon>Pseudomonadati</taxon>
        <taxon>Pseudomonadota</taxon>
        <taxon>Gammaproteobacteria</taxon>
        <taxon>Enterobacterales</taxon>
        <taxon>Enterobacteriaceae</taxon>
        <taxon>Salmonella</taxon>
    </lineage>
</organism>
<gene>
    <name evidence="1" type="ORF">JR37_03575</name>
</gene>
<dbReference type="RefSeq" id="WP_031604531.1">
    <property type="nucleotide sequence ID" value="NZ_JAQQSD010000002.1"/>
</dbReference>
<dbReference type="AlphaFoldDB" id="A0A3Y9E731"/>
<protein>
    <recommendedName>
        <fullName evidence="2">E6 protein</fullName>
    </recommendedName>
</protein>
<name>A0A3Y9E731_SALET</name>
<evidence type="ECO:0008006" key="2">
    <source>
        <dbReference type="Google" id="ProtNLM"/>
    </source>
</evidence>